<dbReference type="AlphaFoldDB" id="Q4R637"/>
<evidence type="ECO:0000313" key="1">
    <source>
        <dbReference type="EMBL" id="BAE01438.1"/>
    </source>
</evidence>
<dbReference type="OMA" id="GQQWTKC"/>
<dbReference type="VEuPathDB" id="HostDB:ENSMFAG00000029254"/>
<reference evidence="1" key="2">
    <citation type="submission" date="2005-06" db="EMBL/GenBank/DDBJ databases">
        <title>DNA sequences of macaque genes expressed in brain or testis and its evolutionary implications.</title>
        <authorList>
            <consortium name="International consortium for macaque cDNA sequencing and analysis"/>
        </authorList>
    </citation>
    <scope>NUCLEOTIDE SEQUENCE</scope>
</reference>
<organism evidence="1">
    <name type="scientific">Macaca fascicularis</name>
    <name type="common">Crab-eating macaque</name>
    <name type="synonym">Cynomolgus monkey</name>
    <dbReference type="NCBI Taxonomy" id="9541"/>
    <lineage>
        <taxon>Eukaryota</taxon>
        <taxon>Metazoa</taxon>
        <taxon>Chordata</taxon>
        <taxon>Craniata</taxon>
        <taxon>Vertebrata</taxon>
        <taxon>Euteleostomi</taxon>
        <taxon>Mammalia</taxon>
        <taxon>Eutheria</taxon>
        <taxon>Euarchontoglires</taxon>
        <taxon>Primates</taxon>
        <taxon>Haplorrhini</taxon>
        <taxon>Catarrhini</taxon>
        <taxon>Cercopithecidae</taxon>
        <taxon>Cercopithecinae</taxon>
        <taxon>Macaca</taxon>
    </lineage>
</organism>
<reference evidence="1" key="1">
    <citation type="journal article" date="2005" name="Mol. Biol. Evol.">
        <title>Substitution rate and structural divergence of 5'UTR evolution: comparative analysis between human and cynomolgus monkey cDNAs.</title>
        <authorList>
            <person name="Osada N."/>
            <person name="Hirata M."/>
            <person name="Tanuma R."/>
            <person name="Kusuda J."/>
            <person name="Hida M."/>
            <person name="Suzuki Y."/>
            <person name="Sugano S."/>
            <person name="Gojobori T."/>
            <person name="Shen C.K."/>
            <person name="Wu C.I."/>
            <person name="Hashimoto K."/>
        </authorList>
    </citation>
    <scope>NUCLEOTIDE SEQUENCE</scope>
</reference>
<accession>Q4R637</accession>
<protein>
    <submittedName>
        <fullName evidence="1">Testis cDNA, clone: QtsA-19228, similar to human c-myc binding protein (MYCBP)</fullName>
    </submittedName>
</protein>
<proteinExistence type="evidence at transcript level"/>
<name>Q4R637_MACFA</name>
<sequence>MAKPIIRAFKSALLVGMWLWLVVPLQVTSLFLEWAQKIIRLNRFLFYQFEYLLHGQQWTKCWV</sequence>
<dbReference type="EMBL" id="AB169353">
    <property type="protein sequence ID" value="BAE01438.1"/>
    <property type="molecule type" value="mRNA"/>
</dbReference>